<organism evidence="1 2">
    <name type="scientific">Microbacterium radiodurans</name>
    <dbReference type="NCBI Taxonomy" id="661398"/>
    <lineage>
        <taxon>Bacteria</taxon>
        <taxon>Bacillati</taxon>
        <taxon>Actinomycetota</taxon>
        <taxon>Actinomycetes</taxon>
        <taxon>Micrococcales</taxon>
        <taxon>Microbacteriaceae</taxon>
        <taxon>Microbacterium</taxon>
    </lineage>
</organism>
<gene>
    <name evidence="1" type="primary">yaaA</name>
    <name evidence="1" type="ORF">F6B42_05710</name>
</gene>
<dbReference type="GO" id="GO:0005829">
    <property type="term" value="C:cytosol"/>
    <property type="evidence" value="ECO:0007669"/>
    <property type="project" value="TreeGrafter"/>
</dbReference>
<evidence type="ECO:0000313" key="1">
    <source>
        <dbReference type="EMBL" id="KAA9089936.1"/>
    </source>
</evidence>
<dbReference type="Pfam" id="PF03883">
    <property type="entry name" value="H2O2_YaaD"/>
    <property type="match status" value="1"/>
</dbReference>
<dbReference type="Proteomes" id="UP000327039">
    <property type="component" value="Unassembled WGS sequence"/>
</dbReference>
<dbReference type="AlphaFoldDB" id="A0A5J5IXC2"/>
<dbReference type="GO" id="GO:0033194">
    <property type="term" value="P:response to hydroperoxide"/>
    <property type="evidence" value="ECO:0007669"/>
    <property type="project" value="TreeGrafter"/>
</dbReference>
<dbReference type="PANTHER" id="PTHR30283">
    <property type="entry name" value="PEROXIDE STRESS RESPONSE PROTEIN YAAA"/>
    <property type="match status" value="1"/>
</dbReference>
<reference evidence="2" key="1">
    <citation type="submission" date="2019-09" db="EMBL/GenBank/DDBJ databases">
        <title>Mumia zhuanghuii sp. nov. isolated from the intestinal contents of plateau pika (Ochotona curzoniae) in the Qinghai-Tibet plateau of China.</title>
        <authorList>
            <person name="Tian Z."/>
        </authorList>
    </citation>
    <scope>NUCLEOTIDE SEQUENCE [LARGE SCALE GENOMIC DNA]</scope>
    <source>
        <strain evidence="2">DSM 25564</strain>
    </source>
</reference>
<dbReference type="PANTHER" id="PTHR30283:SF4">
    <property type="entry name" value="PEROXIDE STRESS RESISTANCE PROTEIN YAAA"/>
    <property type="match status" value="1"/>
</dbReference>
<dbReference type="RefSeq" id="WP_150418565.1">
    <property type="nucleotide sequence ID" value="NZ_VYRZ01000001.1"/>
</dbReference>
<sequence>MLVLLPPSETKHAGGDGGPLDLSALALPALLPQRRATVDALVALSEDPVNAMRVLKLSARQHGEVAVNAAVPTAPTMPAIDRYTGVLYDALHAGTLDAAARRWSGVHVMIQSAPFGPIGALDPIPAYRLAAGTSVPGIPALRRHWAEASTAALAAARPDFILDLRSEAYAALAPVPASVPSAFVRVVTPGEDGAVRALNHFNKHAKGAFTRALAQSRPRVGSRAGLLRWAESSGWSLREGAAGELDLVV</sequence>
<protein>
    <submittedName>
        <fullName evidence="1">Peroxide stress protein YaaA</fullName>
    </submittedName>
</protein>
<evidence type="ECO:0000313" key="2">
    <source>
        <dbReference type="Proteomes" id="UP000327039"/>
    </source>
</evidence>
<proteinExistence type="predicted"/>
<dbReference type="OrthoDB" id="3210767at2"/>
<accession>A0A5J5IXC2</accession>
<comment type="caution">
    <text evidence="1">The sequence shown here is derived from an EMBL/GenBank/DDBJ whole genome shotgun (WGS) entry which is preliminary data.</text>
</comment>
<dbReference type="EMBL" id="VYRZ01000001">
    <property type="protein sequence ID" value="KAA9089936.1"/>
    <property type="molecule type" value="Genomic_DNA"/>
</dbReference>
<name>A0A5J5IXC2_9MICO</name>
<dbReference type="InterPro" id="IPR005583">
    <property type="entry name" value="YaaA"/>
</dbReference>
<keyword evidence="2" id="KW-1185">Reference proteome</keyword>